<evidence type="ECO:0000313" key="1">
    <source>
        <dbReference type="EMBL" id="KAH3697116.1"/>
    </source>
</evidence>
<evidence type="ECO:0000313" key="2">
    <source>
        <dbReference type="Proteomes" id="UP000828390"/>
    </source>
</evidence>
<dbReference type="AlphaFoldDB" id="A0A9D4BC57"/>
<protein>
    <submittedName>
        <fullName evidence="1">Uncharacterized protein</fullName>
    </submittedName>
</protein>
<reference evidence="1" key="1">
    <citation type="journal article" date="2019" name="bioRxiv">
        <title>The Genome of the Zebra Mussel, Dreissena polymorpha: A Resource for Invasive Species Research.</title>
        <authorList>
            <person name="McCartney M.A."/>
            <person name="Auch B."/>
            <person name="Kono T."/>
            <person name="Mallez S."/>
            <person name="Zhang Y."/>
            <person name="Obille A."/>
            <person name="Becker A."/>
            <person name="Abrahante J.E."/>
            <person name="Garbe J."/>
            <person name="Badalamenti J.P."/>
            <person name="Herman A."/>
            <person name="Mangelson H."/>
            <person name="Liachko I."/>
            <person name="Sullivan S."/>
            <person name="Sone E.D."/>
            <person name="Koren S."/>
            <person name="Silverstein K.A.T."/>
            <person name="Beckman K.B."/>
            <person name="Gohl D.M."/>
        </authorList>
    </citation>
    <scope>NUCLEOTIDE SEQUENCE</scope>
    <source>
        <strain evidence="1">Duluth1</strain>
        <tissue evidence="1">Whole animal</tissue>
    </source>
</reference>
<sequence length="57" mass="6461">MADLPIDRLSPGPPFTSVGVDVFLTLGDNHKEDSWRGSQFKTMGSYLHLPDNTWYSY</sequence>
<dbReference type="EMBL" id="JAIWYP010000016">
    <property type="protein sequence ID" value="KAH3697116.1"/>
    <property type="molecule type" value="Genomic_DNA"/>
</dbReference>
<dbReference type="Proteomes" id="UP000828390">
    <property type="component" value="Unassembled WGS sequence"/>
</dbReference>
<comment type="caution">
    <text evidence="1">The sequence shown here is derived from an EMBL/GenBank/DDBJ whole genome shotgun (WGS) entry which is preliminary data.</text>
</comment>
<gene>
    <name evidence="1" type="ORF">DPMN_084603</name>
</gene>
<keyword evidence="2" id="KW-1185">Reference proteome</keyword>
<organism evidence="1 2">
    <name type="scientific">Dreissena polymorpha</name>
    <name type="common">Zebra mussel</name>
    <name type="synonym">Mytilus polymorpha</name>
    <dbReference type="NCBI Taxonomy" id="45954"/>
    <lineage>
        <taxon>Eukaryota</taxon>
        <taxon>Metazoa</taxon>
        <taxon>Spiralia</taxon>
        <taxon>Lophotrochozoa</taxon>
        <taxon>Mollusca</taxon>
        <taxon>Bivalvia</taxon>
        <taxon>Autobranchia</taxon>
        <taxon>Heteroconchia</taxon>
        <taxon>Euheterodonta</taxon>
        <taxon>Imparidentia</taxon>
        <taxon>Neoheterodontei</taxon>
        <taxon>Myida</taxon>
        <taxon>Dreissenoidea</taxon>
        <taxon>Dreissenidae</taxon>
        <taxon>Dreissena</taxon>
    </lineage>
</organism>
<reference evidence="1" key="2">
    <citation type="submission" date="2020-11" db="EMBL/GenBank/DDBJ databases">
        <authorList>
            <person name="McCartney M.A."/>
            <person name="Auch B."/>
            <person name="Kono T."/>
            <person name="Mallez S."/>
            <person name="Becker A."/>
            <person name="Gohl D.M."/>
            <person name="Silverstein K.A.T."/>
            <person name="Koren S."/>
            <person name="Bechman K.B."/>
            <person name="Herman A."/>
            <person name="Abrahante J.E."/>
            <person name="Garbe J."/>
        </authorList>
    </citation>
    <scope>NUCLEOTIDE SEQUENCE</scope>
    <source>
        <strain evidence="1">Duluth1</strain>
        <tissue evidence="1">Whole animal</tissue>
    </source>
</reference>
<name>A0A9D4BC57_DREPO</name>
<accession>A0A9D4BC57</accession>
<proteinExistence type="predicted"/>